<evidence type="ECO:0000256" key="8">
    <source>
        <dbReference type="ARBA" id="ARBA00022723"/>
    </source>
</evidence>
<organism evidence="16 17">
    <name type="scientific">Piscirickettsia salmonis</name>
    <dbReference type="NCBI Taxonomy" id="1238"/>
    <lineage>
        <taxon>Bacteria</taxon>
        <taxon>Pseudomonadati</taxon>
        <taxon>Pseudomonadota</taxon>
        <taxon>Gammaproteobacteria</taxon>
        <taxon>Thiotrichales</taxon>
        <taxon>Piscirickettsiaceae</taxon>
        <taxon>Piscirickettsia</taxon>
    </lineage>
</organism>
<keyword evidence="6 14" id="KW-0349">Heme</keyword>
<evidence type="ECO:0000313" key="17">
    <source>
        <dbReference type="Proteomes" id="UP000422232"/>
    </source>
</evidence>
<evidence type="ECO:0000256" key="14">
    <source>
        <dbReference type="HAMAP-Rule" id="MF_02239"/>
    </source>
</evidence>
<dbReference type="GO" id="GO:0070818">
    <property type="term" value="F:protoporphyrinogen oxidase activity"/>
    <property type="evidence" value="ECO:0007669"/>
    <property type="project" value="UniProtKB-UniRule"/>
</dbReference>
<accession>A0A9Q5VFI3</accession>
<name>A0A9Q5VFI3_PISSA</name>
<sequence length="144" mass="17108">MTWVLALHVISVICWFAGLFYLPRLFVYHAETQDKLSLERFKIMEHKLYFYIMMPSALFTAVTGITLLHFAGVDYSHNNWMHIKLFCVGLLFIYHFSCWYYLSCFKNDANQKSHRFFRVFNEIPSIILVIVVIMVVVQPKLPLF</sequence>
<evidence type="ECO:0000256" key="10">
    <source>
        <dbReference type="ARBA" id="ARBA00023002"/>
    </source>
</evidence>
<feature type="binding site" description="axial binding residue" evidence="14">
    <location>
        <position position="84"/>
    </location>
    <ligand>
        <name>heme</name>
        <dbReference type="ChEBI" id="CHEBI:30413"/>
    </ligand>
    <ligandPart>
        <name>Fe</name>
        <dbReference type="ChEBI" id="CHEBI:18248"/>
    </ligandPart>
</feature>
<evidence type="ECO:0000256" key="9">
    <source>
        <dbReference type="ARBA" id="ARBA00022989"/>
    </source>
</evidence>
<dbReference type="GO" id="GO:0006782">
    <property type="term" value="P:protoporphyrinogen IX biosynthetic process"/>
    <property type="evidence" value="ECO:0007669"/>
    <property type="project" value="UniProtKB-UniRule"/>
</dbReference>
<dbReference type="PANTHER" id="PTHR40255:SF1">
    <property type="entry name" value="PROTOPORPHYRINOGEN IX OXIDASE"/>
    <property type="match status" value="1"/>
</dbReference>
<protein>
    <recommendedName>
        <fullName evidence="4 14">Protoporphyrinogen IX oxidase</fullName>
        <shortName evidence="14">PPO</shortName>
        <ecNumber evidence="14 15">1.3.99.-</ecNumber>
    </recommendedName>
</protein>
<evidence type="ECO:0000256" key="2">
    <source>
        <dbReference type="ARBA" id="ARBA00005073"/>
    </source>
</evidence>
<feature type="transmembrane region" description="Helical" evidence="14">
    <location>
        <begin position="83"/>
        <end position="102"/>
    </location>
</feature>
<evidence type="ECO:0000256" key="12">
    <source>
        <dbReference type="ARBA" id="ARBA00023136"/>
    </source>
</evidence>
<evidence type="ECO:0000256" key="5">
    <source>
        <dbReference type="ARBA" id="ARBA00022475"/>
    </source>
</evidence>
<evidence type="ECO:0000256" key="13">
    <source>
        <dbReference type="ARBA" id="ARBA00048390"/>
    </source>
</evidence>
<reference evidence="16 17" key="1">
    <citation type="submission" date="2019-04" db="EMBL/GenBank/DDBJ databases">
        <title>Complete genome sequencing of Piscirickettsia salmonis strain Psal-009.</title>
        <authorList>
            <person name="Schober I."/>
            <person name="Bunk B."/>
            <person name="Sproer C."/>
            <person name="Carril G.P."/>
            <person name="Riedel T."/>
            <person name="Flores-Herrera P.A."/>
            <person name="Nourdin-Galindo G."/>
            <person name="Marshall S.H."/>
            <person name="Overmann J."/>
        </authorList>
    </citation>
    <scope>NUCLEOTIDE SEQUENCE [LARGE SCALE GENOMIC DNA]</scope>
    <source>
        <strain evidence="16 17">Psal-009</strain>
    </source>
</reference>
<comment type="cofactor">
    <cofactor evidence="14 15">
        <name>heme b</name>
        <dbReference type="ChEBI" id="CHEBI:60344"/>
    </cofactor>
    <text evidence="14 15">Binds 1 heme b (iron(II)-protoporphyrin IX) group per subunit.</text>
</comment>
<comment type="function">
    <text evidence="14 15">Catalyzes the oxidation of protoporphyrinogen IX to protoporphyrin IX.</text>
</comment>
<dbReference type="InterPro" id="IPR005265">
    <property type="entry name" value="HemJ-like"/>
</dbReference>
<feature type="binding site" description="axial binding residue" evidence="14">
    <location>
        <position position="8"/>
    </location>
    <ligand>
        <name>heme</name>
        <dbReference type="ChEBI" id="CHEBI:30413"/>
    </ligand>
    <ligandPart>
        <name>Fe</name>
        <dbReference type="ChEBI" id="CHEBI:18248"/>
    </ligandPart>
</feature>
<evidence type="ECO:0000256" key="7">
    <source>
        <dbReference type="ARBA" id="ARBA00022692"/>
    </source>
</evidence>
<dbReference type="EMBL" id="CP038908">
    <property type="protein sequence ID" value="QGO04451.1"/>
    <property type="molecule type" value="Genomic_DNA"/>
</dbReference>
<keyword evidence="17" id="KW-1185">Reference proteome</keyword>
<evidence type="ECO:0000256" key="6">
    <source>
        <dbReference type="ARBA" id="ARBA00022617"/>
    </source>
</evidence>
<keyword evidence="12 14" id="KW-0472">Membrane</keyword>
<dbReference type="GeneID" id="66739518"/>
<comment type="subcellular location">
    <subcellularLocation>
        <location evidence="1 14">Cell membrane</location>
        <topology evidence="1 14">Multi-pass membrane protein</topology>
    </subcellularLocation>
</comment>
<feature type="transmembrane region" description="Helical" evidence="14">
    <location>
        <begin position="6"/>
        <end position="27"/>
    </location>
</feature>
<evidence type="ECO:0000256" key="4">
    <source>
        <dbReference type="ARBA" id="ARBA00017504"/>
    </source>
</evidence>
<comment type="catalytic activity">
    <reaction evidence="13 14 15">
        <text>protoporphyrinogen IX + 3 A = protoporphyrin IX + 3 AH2</text>
        <dbReference type="Rhea" id="RHEA:62000"/>
        <dbReference type="ChEBI" id="CHEBI:13193"/>
        <dbReference type="ChEBI" id="CHEBI:17499"/>
        <dbReference type="ChEBI" id="CHEBI:57306"/>
        <dbReference type="ChEBI" id="CHEBI:57307"/>
    </reaction>
</comment>
<proteinExistence type="inferred from homology"/>
<keyword evidence="8 14" id="KW-0479">Metal-binding</keyword>
<keyword evidence="5 14" id="KW-1003">Cell membrane</keyword>
<dbReference type="PANTHER" id="PTHR40255">
    <property type="entry name" value="UPF0093 MEMBRANE PROTEIN SLR1790"/>
    <property type="match status" value="1"/>
</dbReference>
<evidence type="ECO:0000313" key="16">
    <source>
        <dbReference type="EMBL" id="QGO04451.1"/>
    </source>
</evidence>
<dbReference type="GO" id="GO:0046872">
    <property type="term" value="F:metal ion binding"/>
    <property type="evidence" value="ECO:0007669"/>
    <property type="project" value="UniProtKB-UniRule"/>
</dbReference>
<dbReference type="EC" id="1.3.99.-" evidence="14 15"/>
<dbReference type="GO" id="GO:0005886">
    <property type="term" value="C:plasma membrane"/>
    <property type="evidence" value="ECO:0007669"/>
    <property type="project" value="UniProtKB-SubCell"/>
</dbReference>
<feature type="transmembrane region" description="Helical" evidence="14">
    <location>
        <begin position="48"/>
        <end position="71"/>
    </location>
</feature>
<evidence type="ECO:0000256" key="11">
    <source>
        <dbReference type="ARBA" id="ARBA00023004"/>
    </source>
</evidence>
<dbReference type="AlphaFoldDB" id="A0A9Q5VFI3"/>
<evidence type="ECO:0000256" key="3">
    <source>
        <dbReference type="ARBA" id="ARBA00006501"/>
    </source>
</evidence>
<evidence type="ECO:0000256" key="1">
    <source>
        <dbReference type="ARBA" id="ARBA00004651"/>
    </source>
</evidence>
<comment type="subunit">
    <text evidence="14">Homodimer.</text>
</comment>
<feature type="transmembrane region" description="Helical" evidence="14">
    <location>
        <begin position="123"/>
        <end position="141"/>
    </location>
</feature>
<dbReference type="Proteomes" id="UP000422232">
    <property type="component" value="Chromosome"/>
</dbReference>
<gene>
    <name evidence="16" type="ORF">Psal009_00318</name>
</gene>
<dbReference type="RefSeq" id="WP_016211023.1">
    <property type="nucleotide sequence ID" value="NZ_CP012413.1"/>
</dbReference>
<comment type="similarity">
    <text evidence="3 14 15">Belongs to the HemJ family.</text>
</comment>
<evidence type="ECO:0000256" key="15">
    <source>
        <dbReference type="PIRNR" id="PIRNR004638"/>
    </source>
</evidence>
<keyword evidence="9 14" id="KW-1133">Transmembrane helix</keyword>
<dbReference type="PIRSF" id="PIRSF004638">
    <property type="entry name" value="UCP004638"/>
    <property type="match status" value="1"/>
</dbReference>
<dbReference type="NCBIfam" id="TIGR00701">
    <property type="entry name" value="protoporphyrinogen oxidase HemJ"/>
    <property type="match status" value="1"/>
</dbReference>
<dbReference type="Pfam" id="PF03653">
    <property type="entry name" value="UPF0093"/>
    <property type="match status" value="1"/>
</dbReference>
<keyword evidence="7 14" id="KW-0812">Transmembrane</keyword>
<comment type="pathway">
    <text evidence="2 14 15">Porphyrin-containing compound metabolism; protoporphyrin-IX biosynthesis; protoporphyrin-IX from protoporphyrinogen-IX: step 1/1.</text>
</comment>
<keyword evidence="10 14" id="KW-0560">Oxidoreductase</keyword>
<keyword evidence="11 14" id="KW-0408">Iron</keyword>
<dbReference type="HAMAP" id="MF_02239">
    <property type="entry name" value="HemJ"/>
    <property type="match status" value="1"/>
</dbReference>